<dbReference type="RefSeq" id="WP_042543347.1">
    <property type="nucleotide sequence ID" value="NZ_JXSQ01000004.1"/>
</dbReference>
<dbReference type="PANTHER" id="PTHR43004">
    <property type="entry name" value="TRK SYSTEM POTASSIUM UPTAKE PROTEIN"/>
    <property type="match status" value="1"/>
</dbReference>
<dbReference type="InterPro" id="IPR050641">
    <property type="entry name" value="RIFMO-like"/>
</dbReference>
<dbReference type="Gene3D" id="3.50.50.60">
    <property type="entry name" value="FAD/NAD(P)-binding domain"/>
    <property type="match status" value="1"/>
</dbReference>
<proteinExistence type="inferred from homology"/>
<feature type="domain" description="Phenol hydroxylase-like C-terminal dimerisation" evidence="7">
    <location>
        <begin position="451"/>
        <end position="632"/>
    </location>
</feature>
<dbReference type="GO" id="GO:0018662">
    <property type="term" value="F:phenol 2-monooxygenase activity"/>
    <property type="evidence" value="ECO:0007669"/>
    <property type="project" value="UniProtKB-EC"/>
</dbReference>
<evidence type="ECO:0000256" key="1">
    <source>
        <dbReference type="ARBA" id="ARBA00001974"/>
    </source>
</evidence>
<dbReference type="SUPFAM" id="SSF51905">
    <property type="entry name" value="FAD/NAD(P)-binding domain"/>
    <property type="match status" value="1"/>
</dbReference>
<comment type="cofactor">
    <cofactor evidence="1">
        <name>FAD</name>
        <dbReference type="ChEBI" id="CHEBI:57692"/>
    </cofactor>
</comment>
<dbReference type="Gene3D" id="3.40.30.20">
    <property type="match status" value="1"/>
</dbReference>
<protein>
    <submittedName>
        <fullName evidence="8">Phenol 2-monooxygenase</fullName>
        <ecNumber evidence="8">1.14.13.7</ecNumber>
    </submittedName>
</protein>
<evidence type="ECO:0000256" key="5">
    <source>
        <dbReference type="ARBA" id="ARBA00023002"/>
    </source>
</evidence>
<dbReference type="CDD" id="cd02979">
    <property type="entry name" value="PHOX_C"/>
    <property type="match status" value="1"/>
</dbReference>
<name>A0A0D0INQ5_9MICO</name>
<keyword evidence="5 8" id="KW-0560">Oxidoreductase</keyword>
<feature type="domain" description="FAD-binding" evidence="6">
    <location>
        <begin position="32"/>
        <end position="413"/>
    </location>
</feature>
<gene>
    <name evidence="8" type="ORF">SD72_05115</name>
</gene>
<organism evidence="8 9">
    <name type="scientific">Leucobacter komagatae</name>
    <dbReference type="NCBI Taxonomy" id="55969"/>
    <lineage>
        <taxon>Bacteria</taxon>
        <taxon>Bacillati</taxon>
        <taxon>Actinomycetota</taxon>
        <taxon>Actinomycetes</taxon>
        <taxon>Micrococcales</taxon>
        <taxon>Microbacteriaceae</taxon>
        <taxon>Leucobacter</taxon>
    </lineage>
</organism>
<dbReference type="AlphaFoldDB" id="A0A0D0INQ5"/>
<keyword evidence="8" id="KW-0503">Monooxygenase</keyword>
<dbReference type="Proteomes" id="UP000032120">
    <property type="component" value="Unassembled WGS sequence"/>
</dbReference>
<comment type="caution">
    <text evidence="8">The sequence shown here is derived from an EMBL/GenBank/DDBJ whole genome shotgun (WGS) entry which is preliminary data.</text>
</comment>
<dbReference type="InterPro" id="IPR002938">
    <property type="entry name" value="FAD-bd"/>
</dbReference>
<dbReference type="EMBL" id="JXSQ01000004">
    <property type="protein sequence ID" value="KIP53189.1"/>
    <property type="molecule type" value="Genomic_DNA"/>
</dbReference>
<evidence type="ECO:0000256" key="3">
    <source>
        <dbReference type="ARBA" id="ARBA00022630"/>
    </source>
</evidence>
<dbReference type="SUPFAM" id="SSF54373">
    <property type="entry name" value="FAD-linked reductases, C-terminal domain"/>
    <property type="match status" value="1"/>
</dbReference>
<dbReference type="InterPro" id="IPR012941">
    <property type="entry name" value="Phe_hydrox_C_dim_dom"/>
</dbReference>
<dbReference type="PRINTS" id="PR00420">
    <property type="entry name" value="RNGMNOXGNASE"/>
</dbReference>
<dbReference type="Pfam" id="PF07976">
    <property type="entry name" value="Phe_hydrox_dim"/>
    <property type="match status" value="1"/>
</dbReference>
<accession>A0A0D0INQ5</accession>
<evidence type="ECO:0000259" key="7">
    <source>
        <dbReference type="Pfam" id="PF07976"/>
    </source>
</evidence>
<evidence type="ECO:0000259" key="6">
    <source>
        <dbReference type="Pfam" id="PF01494"/>
    </source>
</evidence>
<dbReference type="NCBIfam" id="NF006144">
    <property type="entry name" value="PRK08294.1"/>
    <property type="match status" value="1"/>
</dbReference>
<dbReference type="InterPro" id="IPR036188">
    <property type="entry name" value="FAD/NAD-bd_sf"/>
</dbReference>
<dbReference type="GO" id="GO:0071949">
    <property type="term" value="F:FAD binding"/>
    <property type="evidence" value="ECO:0007669"/>
    <property type="project" value="InterPro"/>
</dbReference>
<keyword evidence="4" id="KW-0274">FAD</keyword>
<comment type="similarity">
    <text evidence="2">Belongs to the PheA/TfdB FAD monooxygenase family.</text>
</comment>
<evidence type="ECO:0000313" key="9">
    <source>
        <dbReference type="Proteomes" id="UP000032120"/>
    </source>
</evidence>
<dbReference type="Gene3D" id="3.30.9.10">
    <property type="entry name" value="D-Amino Acid Oxidase, subunit A, domain 2"/>
    <property type="match status" value="1"/>
</dbReference>
<dbReference type="InterPro" id="IPR036249">
    <property type="entry name" value="Thioredoxin-like_sf"/>
</dbReference>
<keyword evidence="3" id="KW-0285">Flavoprotein</keyword>
<keyword evidence="9" id="KW-1185">Reference proteome</keyword>
<dbReference type="PANTHER" id="PTHR43004:SF19">
    <property type="entry name" value="BINDING MONOOXYGENASE, PUTATIVE (JCVI)-RELATED"/>
    <property type="match status" value="1"/>
</dbReference>
<dbReference type="Pfam" id="PF01494">
    <property type="entry name" value="FAD_binding_3"/>
    <property type="match status" value="1"/>
</dbReference>
<sequence>MQFHHHGYVSTDPRLLPAAGVGLDRPAELPSEVDVLIVGSGPAGIVAAAQLAQFPGVVTRVVERRDSRLVLGQADGIQARSVETFQAFGFARQIIDEAYRITETNFWTPDPKNPSQIVRSSITDDDPAGISEFPHLIVNQARVIDYFAEYARRAPARGDIDYGYEFEGLEVGSGEYPVTVTLREVTGQRGAGINAAETASATEGGTRTVRAKYVIGADGARSRVRSAIGGSLSGSTSLHAWGVMDVLAVTDFPDIRKKCINYSEAGSILHIPREGNHLCRIYVDLGEVPADGGKKVRDTPLEEIVARANAILSPYTLDVRDVPWHSVYEVGHRLTDRFDDAATSPDGKGRVFLMGDACHTHSAKAGQGMNVSMQDGWNLGWKLGYVLEGRSPESLLATYSEERRVTAKNLIDFDREWSTLMAKKPEEFASPSELEEFYVRTAEFPAGFMTEYTGSMLTGDATHQALAAGFPIGKRFKSVETTRVADAVPIHLGHHHRADGRYRVYAFADRSGEQLGRWAEWLLEHEASPIRRFTPAGADLDAVFDVKAVMQQPHREVRIEEFSRLFLPASGPLGMTDYEKIYAANPGEDIFDIREISRDGVVVVVRPDQYVAAILPLDTPEALGEFLGKTFLER</sequence>
<dbReference type="EC" id="1.14.13.7" evidence="8"/>
<evidence type="ECO:0000256" key="2">
    <source>
        <dbReference type="ARBA" id="ARBA00007801"/>
    </source>
</evidence>
<dbReference type="InterPro" id="IPR038220">
    <property type="entry name" value="PHOX_C_sf"/>
</dbReference>
<dbReference type="SUPFAM" id="SSF52833">
    <property type="entry name" value="Thioredoxin-like"/>
    <property type="match status" value="1"/>
</dbReference>
<evidence type="ECO:0000256" key="4">
    <source>
        <dbReference type="ARBA" id="ARBA00022827"/>
    </source>
</evidence>
<reference evidence="8 9" key="1">
    <citation type="submission" date="2015-01" db="EMBL/GenBank/DDBJ databases">
        <title>Draft genome sequence of Leucobacter komagatae strain VKM ST2845.</title>
        <authorList>
            <person name="Karlyshev A.V."/>
            <person name="Kudryashova E.B."/>
        </authorList>
    </citation>
    <scope>NUCLEOTIDE SEQUENCE [LARGE SCALE GENOMIC DNA]</scope>
    <source>
        <strain evidence="8 9">VKM ST2845</strain>
    </source>
</reference>
<dbReference type="OrthoDB" id="4246007at2"/>
<evidence type="ECO:0000313" key="8">
    <source>
        <dbReference type="EMBL" id="KIP53189.1"/>
    </source>
</evidence>